<sequence>MSPEIVLGKGHDKAADWWSVGILLFEMLTGKPPFIGGNREKIQQKIIKDKIKLPAFLSSEAHSILKGLLQREASRRLGSGLNGSEEIKRHKWFKPINWKKLEAREIQPSFRPNVAGKHCIANFEERWTNMPLLDSPVASPTAGGCNFVGFTYSLDIMFVFVPKLQQWMQSHWHAVFDEHVFPYADPSSLFSTSQGHNAVTTYEEFDQWQNPENNDSPSIQGEQTNTMDKLTALTQSHHGTCPCLVDPPLSSVRDVVQAAHASCQPSISPTRTTLPPARQLQDGDTMLQGVTSQLENVDPMAASHSTSNPQPTCHVPAVVDITPPVSISTTALSNDATLGTVVPPHSQQDTTMPHMSHEDTTMPYVFHENNVLGTATTSMRSPPGLPHSHGNSEPQPPVQLGHTKTTRSQDGTLKPNSKYLSSDYTCFADATPPAPKTIKSAQQHSALPVPTKDFAEPISSALIWKRFAVWDLRLKFHLLPMLLICCNSRSGIEFSSGKSSCRNLFACSQIL</sequence>
<keyword evidence="2" id="KW-1185">Reference proteome</keyword>
<dbReference type="Proteomes" id="UP001234297">
    <property type="component" value="Chromosome 8"/>
</dbReference>
<protein>
    <submittedName>
        <fullName evidence="1">Uncharacterized protein</fullName>
    </submittedName>
</protein>
<accession>A0ACC2LIF6</accession>
<proteinExistence type="predicted"/>
<evidence type="ECO:0000313" key="2">
    <source>
        <dbReference type="Proteomes" id="UP001234297"/>
    </source>
</evidence>
<reference evidence="1 2" key="1">
    <citation type="journal article" date="2022" name="Hortic Res">
        <title>A haplotype resolved chromosomal level avocado genome allows analysis of novel avocado genes.</title>
        <authorList>
            <person name="Nath O."/>
            <person name="Fletcher S.J."/>
            <person name="Hayward A."/>
            <person name="Shaw L.M."/>
            <person name="Masouleh A.K."/>
            <person name="Furtado A."/>
            <person name="Henry R.J."/>
            <person name="Mitter N."/>
        </authorList>
    </citation>
    <scope>NUCLEOTIDE SEQUENCE [LARGE SCALE GENOMIC DNA]</scope>
    <source>
        <strain evidence="2">cv. Hass</strain>
    </source>
</reference>
<comment type="caution">
    <text evidence="1">The sequence shown here is derived from an EMBL/GenBank/DDBJ whole genome shotgun (WGS) entry which is preliminary data.</text>
</comment>
<dbReference type="EMBL" id="CM056816">
    <property type="protein sequence ID" value="KAJ8632958.1"/>
    <property type="molecule type" value="Genomic_DNA"/>
</dbReference>
<evidence type="ECO:0000313" key="1">
    <source>
        <dbReference type="EMBL" id="KAJ8632958.1"/>
    </source>
</evidence>
<organism evidence="1 2">
    <name type="scientific">Persea americana</name>
    <name type="common">Avocado</name>
    <dbReference type="NCBI Taxonomy" id="3435"/>
    <lineage>
        <taxon>Eukaryota</taxon>
        <taxon>Viridiplantae</taxon>
        <taxon>Streptophyta</taxon>
        <taxon>Embryophyta</taxon>
        <taxon>Tracheophyta</taxon>
        <taxon>Spermatophyta</taxon>
        <taxon>Magnoliopsida</taxon>
        <taxon>Magnoliidae</taxon>
        <taxon>Laurales</taxon>
        <taxon>Lauraceae</taxon>
        <taxon>Persea</taxon>
    </lineage>
</organism>
<name>A0ACC2LIF6_PERAE</name>
<gene>
    <name evidence="1" type="ORF">MRB53_026294</name>
</gene>